<dbReference type="InterPro" id="IPR038770">
    <property type="entry name" value="Na+/solute_symporter_sf"/>
</dbReference>
<evidence type="ECO:0000256" key="6">
    <source>
        <dbReference type="ARBA" id="ARBA00023053"/>
    </source>
</evidence>
<dbReference type="OrthoDB" id="1288932at2759"/>
<keyword evidence="14" id="KW-1185">Reference proteome</keyword>
<feature type="transmembrane region" description="Helical" evidence="11">
    <location>
        <begin position="156"/>
        <end position="181"/>
    </location>
</feature>
<keyword evidence="3" id="KW-0050">Antiport</keyword>
<keyword evidence="5 11" id="KW-1133">Transmembrane helix</keyword>
<feature type="region of interest" description="Disordered" evidence="10">
    <location>
        <begin position="471"/>
        <end position="492"/>
    </location>
</feature>
<protein>
    <recommendedName>
        <fullName evidence="12">Cation/H+ exchanger transmembrane domain-containing protein</fullName>
    </recommendedName>
</protein>
<dbReference type="InterPro" id="IPR006153">
    <property type="entry name" value="Cation/H_exchanger_TM"/>
</dbReference>
<evidence type="ECO:0000256" key="11">
    <source>
        <dbReference type="SAM" id="Phobius"/>
    </source>
</evidence>
<feature type="transmembrane region" description="Helical" evidence="11">
    <location>
        <begin position="38"/>
        <end position="58"/>
    </location>
</feature>
<evidence type="ECO:0000256" key="5">
    <source>
        <dbReference type="ARBA" id="ARBA00022989"/>
    </source>
</evidence>
<evidence type="ECO:0000256" key="1">
    <source>
        <dbReference type="ARBA" id="ARBA00004141"/>
    </source>
</evidence>
<comment type="subcellular location">
    <subcellularLocation>
        <location evidence="1">Membrane</location>
        <topology evidence="1">Multi-pass membrane protein</topology>
    </subcellularLocation>
</comment>
<dbReference type="HOGENOM" id="CLU_024407_2_1_1"/>
<feature type="domain" description="Cation/H+ exchanger transmembrane" evidence="12">
    <location>
        <begin position="22"/>
        <end position="457"/>
    </location>
</feature>
<evidence type="ECO:0000256" key="7">
    <source>
        <dbReference type="ARBA" id="ARBA00023065"/>
    </source>
</evidence>
<feature type="transmembrane region" description="Helical" evidence="11">
    <location>
        <begin position="201"/>
        <end position="218"/>
    </location>
</feature>
<dbReference type="PANTHER" id="PTHR43562">
    <property type="entry name" value="NAPA-TYPE SODIUM/HYDROGEN ANTIPORTER"/>
    <property type="match status" value="1"/>
</dbReference>
<evidence type="ECO:0000256" key="2">
    <source>
        <dbReference type="ARBA" id="ARBA00022448"/>
    </source>
</evidence>
<feature type="transmembrane region" description="Helical" evidence="11">
    <location>
        <begin position="342"/>
        <end position="366"/>
    </location>
</feature>
<evidence type="ECO:0000313" key="14">
    <source>
        <dbReference type="Proteomes" id="UP000054097"/>
    </source>
</evidence>
<keyword evidence="4 11" id="KW-0812">Transmembrane</keyword>
<feature type="transmembrane region" description="Helical" evidence="11">
    <location>
        <begin position="6"/>
        <end position="26"/>
    </location>
</feature>
<keyword evidence="8 11" id="KW-0472">Membrane</keyword>
<evidence type="ECO:0000256" key="4">
    <source>
        <dbReference type="ARBA" id="ARBA00022692"/>
    </source>
</evidence>
<sequence>MSISFVVPSTAETLVISSFFALLHVARIISHKILKVETIGFIAVGVIYGAPITNLLRLEWQETFTAIGYLGLILLVFEGALCTNIRLVVRNLGLSTVCAMTGVVFPIGLSMLLLVPAFKYTMIQAFAAGAALAATSLGTTVAVLKAGSTPPQSTWFSASITTILMSAATIDDVIGLVMASVMPTLGKSDSSTIGWTVGRPILASVGLAIVTLACAKIIRVAQPLNVWMGFLPERSRLRFMFLCIVICLTALTAAAAYAGTSIIFGSFAAGMVFSYVDTLDEEASHHDSDEVRQRPRGPNFQTVFQQKFGPVQEYLFAPLFFASIGFAIPFRDLWQGINVWRGITYAVLMMLGKLVVGMWIPIWSIFRPRRTAADEPVIREGDMTLREPEPAGSLKVSGPAGILLGSGMVARGEIGLLIVQLGYESGYGPIPYDLYIICIWALVINTIVGPILVTATLSQWRNTILKGPWGVPPSPSEERSSHIHELPNVSLT</sequence>
<dbReference type="AlphaFoldDB" id="A0A0C3BQ40"/>
<proteinExistence type="predicted"/>
<evidence type="ECO:0000256" key="9">
    <source>
        <dbReference type="ARBA" id="ARBA00023201"/>
    </source>
</evidence>
<dbReference type="Proteomes" id="UP000054097">
    <property type="component" value="Unassembled WGS sequence"/>
</dbReference>
<feature type="transmembrane region" description="Helical" evidence="11">
    <location>
        <begin position="64"/>
        <end position="85"/>
    </location>
</feature>
<reference evidence="14" key="2">
    <citation type="submission" date="2015-01" db="EMBL/GenBank/DDBJ databases">
        <title>Evolutionary Origins and Diversification of the Mycorrhizal Mutualists.</title>
        <authorList>
            <consortium name="DOE Joint Genome Institute"/>
            <consortium name="Mycorrhizal Genomics Consortium"/>
            <person name="Kohler A."/>
            <person name="Kuo A."/>
            <person name="Nagy L.G."/>
            <person name="Floudas D."/>
            <person name="Copeland A."/>
            <person name="Barry K.W."/>
            <person name="Cichocki N."/>
            <person name="Veneault-Fourrey C."/>
            <person name="LaButti K."/>
            <person name="Lindquist E.A."/>
            <person name="Lipzen A."/>
            <person name="Lundell T."/>
            <person name="Morin E."/>
            <person name="Murat C."/>
            <person name="Riley R."/>
            <person name="Ohm R."/>
            <person name="Sun H."/>
            <person name="Tunlid A."/>
            <person name="Henrissat B."/>
            <person name="Grigoriev I.V."/>
            <person name="Hibbett D.S."/>
            <person name="Martin F."/>
        </authorList>
    </citation>
    <scope>NUCLEOTIDE SEQUENCE [LARGE SCALE GENOMIC DNA]</scope>
    <source>
        <strain evidence="14">MAFF 305830</strain>
    </source>
</reference>
<feature type="transmembrane region" description="Helical" evidence="11">
    <location>
        <begin position="239"/>
        <end position="264"/>
    </location>
</feature>
<feature type="transmembrane region" description="Helical" evidence="11">
    <location>
        <begin position="434"/>
        <end position="457"/>
    </location>
</feature>
<evidence type="ECO:0000256" key="8">
    <source>
        <dbReference type="ARBA" id="ARBA00023136"/>
    </source>
</evidence>
<keyword evidence="2" id="KW-0813">Transport</keyword>
<dbReference type="GO" id="GO:0015297">
    <property type="term" value="F:antiporter activity"/>
    <property type="evidence" value="ECO:0007669"/>
    <property type="project" value="UniProtKB-KW"/>
</dbReference>
<organism evidence="13 14">
    <name type="scientific">Serendipita vermifera MAFF 305830</name>
    <dbReference type="NCBI Taxonomy" id="933852"/>
    <lineage>
        <taxon>Eukaryota</taxon>
        <taxon>Fungi</taxon>
        <taxon>Dikarya</taxon>
        <taxon>Basidiomycota</taxon>
        <taxon>Agaricomycotina</taxon>
        <taxon>Agaricomycetes</taxon>
        <taxon>Sebacinales</taxon>
        <taxon>Serendipitaceae</taxon>
        <taxon>Serendipita</taxon>
    </lineage>
</organism>
<evidence type="ECO:0000256" key="10">
    <source>
        <dbReference type="SAM" id="MobiDB-lite"/>
    </source>
</evidence>
<keyword evidence="7" id="KW-0406">Ion transport</keyword>
<keyword evidence="9" id="KW-0739">Sodium transport</keyword>
<dbReference type="GO" id="GO:1902600">
    <property type="term" value="P:proton transmembrane transport"/>
    <property type="evidence" value="ECO:0007669"/>
    <property type="project" value="InterPro"/>
</dbReference>
<gene>
    <name evidence="13" type="ORF">M408DRAFT_310029</name>
</gene>
<dbReference type="EMBL" id="KN824278">
    <property type="protein sequence ID" value="KIM33576.1"/>
    <property type="molecule type" value="Genomic_DNA"/>
</dbReference>
<dbReference type="GO" id="GO:0016020">
    <property type="term" value="C:membrane"/>
    <property type="evidence" value="ECO:0007669"/>
    <property type="project" value="UniProtKB-SubCell"/>
</dbReference>
<evidence type="ECO:0000313" key="13">
    <source>
        <dbReference type="EMBL" id="KIM33576.1"/>
    </source>
</evidence>
<feature type="transmembrane region" description="Helical" evidence="11">
    <location>
        <begin position="121"/>
        <end position="144"/>
    </location>
</feature>
<name>A0A0C3BQ40_SERVB</name>
<dbReference type="Gene3D" id="1.20.1530.20">
    <property type="match status" value="1"/>
</dbReference>
<keyword evidence="6" id="KW-0915">Sodium</keyword>
<accession>A0A0C3BQ40</accession>
<reference evidence="13 14" key="1">
    <citation type="submission" date="2014-04" db="EMBL/GenBank/DDBJ databases">
        <authorList>
            <consortium name="DOE Joint Genome Institute"/>
            <person name="Kuo A."/>
            <person name="Zuccaro A."/>
            <person name="Kohler A."/>
            <person name="Nagy L.G."/>
            <person name="Floudas D."/>
            <person name="Copeland A."/>
            <person name="Barry K.W."/>
            <person name="Cichocki N."/>
            <person name="Veneault-Fourrey C."/>
            <person name="LaButti K."/>
            <person name="Lindquist E.A."/>
            <person name="Lipzen A."/>
            <person name="Lundell T."/>
            <person name="Morin E."/>
            <person name="Murat C."/>
            <person name="Sun H."/>
            <person name="Tunlid A."/>
            <person name="Henrissat B."/>
            <person name="Grigoriev I.V."/>
            <person name="Hibbett D.S."/>
            <person name="Martin F."/>
            <person name="Nordberg H.P."/>
            <person name="Cantor M.N."/>
            <person name="Hua S.X."/>
        </authorList>
    </citation>
    <scope>NUCLEOTIDE SEQUENCE [LARGE SCALE GENOMIC DNA]</scope>
    <source>
        <strain evidence="13 14">MAFF 305830</strain>
    </source>
</reference>
<dbReference type="GO" id="GO:0006814">
    <property type="term" value="P:sodium ion transport"/>
    <property type="evidence" value="ECO:0007669"/>
    <property type="project" value="UniProtKB-KW"/>
</dbReference>
<feature type="transmembrane region" description="Helical" evidence="11">
    <location>
        <begin position="314"/>
        <end position="330"/>
    </location>
</feature>
<evidence type="ECO:0000256" key="3">
    <source>
        <dbReference type="ARBA" id="ARBA00022449"/>
    </source>
</evidence>
<feature type="transmembrane region" description="Helical" evidence="11">
    <location>
        <begin position="92"/>
        <end position="115"/>
    </location>
</feature>
<dbReference type="PANTHER" id="PTHR43562:SF3">
    <property type="entry name" value="SODIUM ION_PROTON EXCHANGER (EUROFUNG)"/>
    <property type="match status" value="1"/>
</dbReference>
<feature type="compositionally biased region" description="Basic and acidic residues" evidence="10">
    <location>
        <begin position="476"/>
        <end position="485"/>
    </location>
</feature>
<evidence type="ECO:0000259" key="12">
    <source>
        <dbReference type="Pfam" id="PF00999"/>
    </source>
</evidence>
<dbReference type="Pfam" id="PF00999">
    <property type="entry name" value="Na_H_Exchanger"/>
    <property type="match status" value="1"/>
</dbReference>